<feature type="signal peptide" evidence="1">
    <location>
        <begin position="1"/>
        <end position="21"/>
    </location>
</feature>
<organism evidence="2 3">
    <name type="scientific">Microbulbifer okhotskensis</name>
    <dbReference type="NCBI Taxonomy" id="2926617"/>
    <lineage>
        <taxon>Bacteria</taxon>
        <taxon>Pseudomonadati</taxon>
        <taxon>Pseudomonadota</taxon>
        <taxon>Gammaproteobacteria</taxon>
        <taxon>Cellvibrionales</taxon>
        <taxon>Microbulbiferaceae</taxon>
        <taxon>Microbulbifer</taxon>
    </lineage>
</organism>
<evidence type="ECO:0000256" key="1">
    <source>
        <dbReference type="SAM" id="SignalP"/>
    </source>
</evidence>
<protein>
    <submittedName>
        <fullName evidence="2">Uncharacterized protein</fullName>
    </submittedName>
</protein>
<accession>A0A9X2J8E7</accession>
<evidence type="ECO:0000313" key="3">
    <source>
        <dbReference type="Proteomes" id="UP001139028"/>
    </source>
</evidence>
<dbReference type="AlphaFoldDB" id="A0A9X2J8E7"/>
<keyword evidence="1" id="KW-0732">Signal</keyword>
<sequence length="79" mass="8551">MNFLIQIAVMVVASFVASALAPKPPRPKPASLNDWDFPVPDEGTPQAVFFGDCWTSSWCVLGVGNYRTLPIKINSGGKK</sequence>
<dbReference type="RefSeq" id="WP_252470021.1">
    <property type="nucleotide sequence ID" value="NZ_JALBWM010000064.1"/>
</dbReference>
<comment type="caution">
    <text evidence="2">The sequence shown here is derived from an EMBL/GenBank/DDBJ whole genome shotgun (WGS) entry which is preliminary data.</text>
</comment>
<reference evidence="2" key="1">
    <citation type="journal article" date="2022" name="Arch. Microbiol.">
        <title>Microbulbifer okhotskensis sp. nov., isolated from a deep bottom sediment of the Okhotsk Sea.</title>
        <authorList>
            <person name="Romanenko L."/>
            <person name="Kurilenko V."/>
            <person name="Otstavnykh N."/>
            <person name="Velansky P."/>
            <person name="Isaeva M."/>
            <person name="Mikhailov V."/>
        </authorList>
    </citation>
    <scope>NUCLEOTIDE SEQUENCE</scope>
    <source>
        <strain evidence="2">OS29</strain>
    </source>
</reference>
<feature type="chain" id="PRO_5040835228" evidence="1">
    <location>
        <begin position="22"/>
        <end position="79"/>
    </location>
</feature>
<evidence type="ECO:0000313" key="2">
    <source>
        <dbReference type="EMBL" id="MCO1335461.1"/>
    </source>
</evidence>
<dbReference type="Proteomes" id="UP001139028">
    <property type="component" value="Unassembled WGS sequence"/>
</dbReference>
<name>A0A9X2J8E7_9GAMM</name>
<gene>
    <name evidence="2" type="ORF">MO867_14070</name>
</gene>
<dbReference type="EMBL" id="JALBWM010000064">
    <property type="protein sequence ID" value="MCO1335461.1"/>
    <property type="molecule type" value="Genomic_DNA"/>
</dbReference>
<keyword evidence="3" id="KW-1185">Reference proteome</keyword>
<proteinExistence type="predicted"/>